<evidence type="ECO:0000313" key="4">
    <source>
        <dbReference type="EMBL" id="MFC0530685.1"/>
    </source>
</evidence>
<evidence type="ECO:0000313" key="5">
    <source>
        <dbReference type="Proteomes" id="UP001589867"/>
    </source>
</evidence>
<evidence type="ECO:0000256" key="1">
    <source>
        <dbReference type="ARBA" id="ARBA00022741"/>
    </source>
</evidence>
<dbReference type="Proteomes" id="UP001589867">
    <property type="component" value="Unassembled WGS sequence"/>
</dbReference>
<dbReference type="RefSeq" id="WP_377253872.1">
    <property type="nucleotide sequence ID" value="NZ_JBHLUH010000049.1"/>
</dbReference>
<evidence type="ECO:0000256" key="3">
    <source>
        <dbReference type="ARBA" id="ARBA00023186"/>
    </source>
</evidence>
<keyword evidence="3" id="KW-0143">Chaperone</keyword>
<dbReference type="InterPro" id="IPR043129">
    <property type="entry name" value="ATPase_NBD"/>
</dbReference>
<dbReference type="Pfam" id="PF00012">
    <property type="entry name" value="HSP70"/>
    <property type="match status" value="1"/>
</dbReference>
<dbReference type="Gene3D" id="3.90.640.10">
    <property type="entry name" value="Actin, Chain A, domain 4"/>
    <property type="match status" value="1"/>
</dbReference>
<protein>
    <submittedName>
        <fullName evidence="4">Hsp70 family protein</fullName>
    </submittedName>
</protein>
<organism evidence="4 5">
    <name type="scientific">Phytohabitans kaempferiae</name>
    <dbReference type="NCBI Taxonomy" id="1620943"/>
    <lineage>
        <taxon>Bacteria</taxon>
        <taxon>Bacillati</taxon>
        <taxon>Actinomycetota</taxon>
        <taxon>Actinomycetes</taxon>
        <taxon>Micromonosporales</taxon>
        <taxon>Micromonosporaceae</taxon>
    </lineage>
</organism>
<keyword evidence="5" id="KW-1185">Reference proteome</keyword>
<keyword evidence="2" id="KW-0067">ATP-binding</keyword>
<dbReference type="PANTHER" id="PTHR42749:SF1">
    <property type="entry name" value="CELL SHAPE-DETERMINING PROTEIN MREB"/>
    <property type="match status" value="1"/>
</dbReference>
<accession>A0ABV6M7K5</accession>
<dbReference type="InterPro" id="IPR015943">
    <property type="entry name" value="WD40/YVTN_repeat-like_dom_sf"/>
</dbReference>
<dbReference type="SUPFAM" id="SSF50969">
    <property type="entry name" value="YVTN repeat-like/Quinoprotein amine dehydrogenase"/>
    <property type="match status" value="1"/>
</dbReference>
<keyword evidence="1" id="KW-0547">Nucleotide-binding</keyword>
<evidence type="ECO:0000256" key="2">
    <source>
        <dbReference type="ARBA" id="ARBA00022840"/>
    </source>
</evidence>
<sequence>MAEPILVVDVGTSGTRVALAVGDRSGLLREPGSGSLVWPSSVCLDDAGYLIGTAAERRKRAIPRRYIDGPRRAVDAQASVWLEGREVTGGEALSAYLAVVRGEARQQYGTDIGRVTLTVPAAYLPGDPRRDVLAAACEAAGFSDVELLSSAVAAALDPETGGGLPSGALVLVCVLGATWSVGLVQVRGNHTVQLGQETSGAGHDLDALLINDLRAEGRTWLEPLLAAPGDAGLRAYYEAIDFVRRLKHQLADAEEVADHLTPITPPYRLTREWLAAFADPALQALVASCHSVLAGAGATPADLAAVVLAGGGARLPMVEPALRGALGRAVRRAAEPELAVARGAARWSVGALSRAVPAERPSWRVEPLAWDIPGGQAELVRWLVAEGQPFPAGAPVARVRIPDERVFDLVAPQAGTLLAHRVTAGQPVGPVLVAAAAKTPKALAEHPPPHQHRLEVAGSWLLTPDRQRLVECDGAGRYVRYHGIGDAAVTGEFVPELGAAPVGGQVFVGPDGRLCLVAWDAESWFTVWDVDTGKLTARFRDPGGTEGVRVNEVEWRLATEAEGKAVGRYRRSAITIWDLRTGERVDKVTDEAWVRRHPDYSSTSRTQGFGTTVASPDGQLRATTLDAGDGSWALLVHDIATEQEVFRARGTPARRALAGFSADGRHLLANWESEGRSLVDVWHV</sequence>
<reference evidence="4 5" key="1">
    <citation type="submission" date="2024-09" db="EMBL/GenBank/DDBJ databases">
        <authorList>
            <person name="Sun Q."/>
            <person name="Mori K."/>
        </authorList>
    </citation>
    <scope>NUCLEOTIDE SEQUENCE [LARGE SCALE GENOMIC DNA]</scope>
    <source>
        <strain evidence="4 5">TBRC 3947</strain>
    </source>
</reference>
<dbReference type="InterPro" id="IPR011044">
    <property type="entry name" value="Quino_amine_DH_bsu"/>
</dbReference>
<dbReference type="SUPFAM" id="SSF53067">
    <property type="entry name" value="Actin-like ATPase domain"/>
    <property type="match status" value="2"/>
</dbReference>
<proteinExistence type="predicted"/>
<name>A0ABV6M7K5_9ACTN</name>
<comment type="caution">
    <text evidence="4">The sequence shown here is derived from an EMBL/GenBank/DDBJ whole genome shotgun (WGS) entry which is preliminary data.</text>
</comment>
<dbReference type="PANTHER" id="PTHR42749">
    <property type="entry name" value="CELL SHAPE-DETERMINING PROTEIN MREB"/>
    <property type="match status" value="1"/>
</dbReference>
<dbReference type="Gene3D" id="2.130.10.10">
    <property type="entry name" value="YVTN repeat-like/Quinoprotein amine dehydrogenase"/>
    <property type="match status" value="1"/>
</dbReference>
<dbReference type="InterPro" id="IPR013126">
    <property type="entry name" value="Hsp_70_fam"/>
</dbReference>
<dbReference type="Gene3D" id="3.30.420.40">
    <property type="match status" value="2"/>
</dbReference>
<gene>
    <name evidence="4" type="ORF">ACFFIA_23765</name>
</gene>
<dbReference type="EMBL" id="JBHLUH010000049">
    <property type="protein sequence ID" value="MFC0530685.1"/>
    <property type="molecule type" value="Genomic_DNA"/>
</dbReference>